<name>A0A0E9WLN7_ANGAN</name>
<reference evidence="1" key="1">
    <citation type="submission" date="2014-11" db="EMBL/GenBank/DDBJ databases">
        <authorList>
            <person name="Amaro Gonzalez C."/>
        </authorList>
    </citation>
    <scope>NUCLEOTIDE SEQUENCE</scope>
</reference>
<reference evidence="1" key="2">
    <citation type="journal article" date="2015" name="Fish Shellfish Immunol.">
        <title>Early steps in the European eel (Anguilla anguilla)-Vibrio vulnificus interaction in the gills: Role of the RtxA13 toxin.</title>
        <authorList>
            <person name="Callol A."/>
            <person name="Pajuelo D."/>
            <person name="Ebbesson L."/>
            <person name="Teles M."/>
            <person name="MacKenzie S."/>
            <person name="Amaro C."/>
        </authorList>
    </citation>
    <scope>NUCLEOTIDE SEQUENCE</scope>
</reference>
<dbReference type="AlphaFoldDB" id="A0A0E9WLN7"/>
<protein>
    <submittedName>
        <fullName evidence="1">Uncharacterized protein</fullName>
    </submittedName>
</protein>
<dbReference type="EMBL" id="GBXM01018072">
    <property type="protein sequence ID" value="JAH90505.1"/>
    <property type="molecule type" value="Transcribed_RNA"/>
</dbReference>
<proteinExistence type="predicted"/>
<accession>A0A0E9WLN7</accession>
<organism evidence="1">
    <name type="scientific">Anguilla anguilla</name>
    <name type="common">European freshwater eel</name>
    <name type="synonym">Muraena anguilla</name>
    <dbReference type="NCBI Taxonomy" id="7936"/>
    <lineage>
        <taxon>Eukaryota</taxon>
        <taxon>Metazoa</taxon>
        <taxon>Chordata</taxon>
        <taxon>Craniata</taxon>
        <taxon>Vertebrata</taxon>
        <taxon>Euteleostomi</taxon>
        <taxon>Actinopterygii</taxon>
        <taxon>Neopterygii</taxon>
        <taxon>Teleostei</taxon>
        <taxon>Anguilliformes</taxon>
        <taxon>Anguillidae</taxon>
        <taxon>Anguilla</taxon>
    </lineage>
</organism>
<evidence type="ECO:0000313" key="1">
    <source>
        <dbReference type="EMBL" id="JAH90505.1"/>
    </source>
</evidence>
<sequence>MHTKPYDACTCTSICLDESCIFWYFTVVTRTVIEPRQLHLICED</sequence>